<gene>
    <name evidence="1" type="ORF">O181_019406</name>
</gene>
<organism evidence="1 2">
    <name type="scientific">Austropuccinia psidii MF-1</name>
    <dbReference type="NCBI Taxonomy" id="1389203"/>
    <lineage>
        <taxon>Eukaryota</taxon>
        <taxon>Fungi</taxon>
        <taxon>Dikarya</taxon>
        <taxon>Basidiomycota</taxon>
        <taxon>Pucciniomycotina</taxon>
        <taxon>Pucciniomycetes</taxon>
        <taxon>Pucciniales</taxon>
        <taxon>Sphaerophragmiaceae</taxon>
        <taxon>Austropuccinia</taxon>
    </lineage>
</organism>
<accession>A0A9Q3CBH0</accession>
<dbReference type="AlphaFoldDB" id="A0A9Q3CBH0"/>
<keyword evidence="2" id="KW-1185">Reference proteome</keyword>
<name>A0A9Q3CBH0_9BASI</name>
<proteinExistence type="predicted"/>
<dbReference type="OrthoDB" id="162969at2759"/>
<dbReference type="EMBL" id="AVOT02005682">
    <property type="protein sequence ID" value="MBW0479691.1"/>
    <property type="molecule type" value="Genomic_DNA"/>
</dbReference>
<evidence type="ECO:0000313" key="2">
    <source>
        <dbReference type="Proteomes" id="UP000765509"/>
    </source>
</evidence>
<dbReference type="Proteomes" id="UP000765509">
    <property type="component" value="Unassembled WGS sequence"/>
</dbReference>
<reference evidence="1" key="1">
    <citation type="submission" date="2021-03" db="EMBL/GenBank/DDBJ databases">
        <title>Draft genome sequence of rust myrtle Austropuccinia psidii MF-1, a brazilian biotype.</title>
        <authorList>
            <person name="Quecine M.C."/>
            <person name="Pachon D.M.R."/>
            <person name="Bonatelli M.L."/>
            <person name="Correr F.H."/>
            <person name="Franceschini L.M."/>
            <person name="Leite T.F."/>
            <person name="Margarido G.R.A."/>
            <person name="Almeida C.A."/>
            <person name="Ferrarezi J.A."/>
            <person name="Labate C.A."/>
        </authorList>
    </citation>
    <scope>NUCLEOTIDE SEQUENCE</scope>
    <source>
        <strain evidence="1">MF-1</strain>
    </source>
</reference>
<protein>
    <submittedName>
        <fullName evidence="1">Uncharacterized protein</fullName>
    </submittedName>
</protein>
<evidence type="ECO:0000313" key="1">
    <source>
        <dbReference type="EMBL" id="MBW0479691.1"/>
    </source>
</evidence>
<comment type="caution">
    <text evidence="1">The sequence shown here is derived from an EMBL/GenBank/DDBJ whole genome shotgun (WGS) entry which is preliminary data.</text>
</comment>
<sequence length="159" mass="17936">MNFWRHTNIITNGRTATEITMASRLTNEILQAEQPVQEKSNRLVKVGVFHSKNMMSLNELLNPHREGGLEQCFPEDIFSATLAEDSAAHNKDAQGQGDGEKKFILEEPSAKAAQKAMCLLMKFIFNENSQEADSLHDSLESYSCEFDYSFLKNSEQTSI</sequence>